<proteinExistence type="predicted"/>
<name>A0A1G8HGV5_9BACI</name>
<dbReference type="SUPFAM" id="SSF53474">
    <property type="entry name" value="alpha/beta-Hydrolases"/>
    <property type="match status" value="1"/>
</dbReference>
<dbReference type="EMBL" id="FNDU01000004">
    <property type="protein sequence ID" value="SDI05802.1"/>
    <property type="molecule type" value="Genomic_DNA"/>
</dbReference>
<accession>A0A1G8HGV5</accession>
<organism evidence="3 4">
    <name type="scientific">Alteribacillus bidgolensis</name>
    <dbReference type="NCBI Taxonomy" id="930129"/>
    <lineage>
        <taxon>Bacteria</taxon>
        <taxon>Bacillati</taxon>
        <taxon>Bacillota</taxon>
        <taxon>Bacilli</taxon>
        <taxon>Bacillales</taxon>
        <taxon>Bacillaceae</taxon>
        <taxon>Alteribacillus</taxon>
    </lineage>
</organism>
<dbReference type="InterPro" id="IPR050300">
    <property type="entry name" value="GDXG_lipolytic_enzyme"/>
</dbReference>
<dbReference type="InterPro" id="IPR049492">
    <property type="entry name" value="BD-FAE-like_dom"/>
</dbReference>
<keyword evidence="1 3" id="KW-0378">Hydrolase</keyword>
<dbReference type="PANTHER" id="PTHR48081">
    <property type="entry name" value="AB HYDROLASE SUPERFAMILY PROTEIN C4A8.06C"/>
    <property type="match status" value="1"/>
</dbReference>
<dbReference type="STRING" id="930129.SAMN05216352_104251"/>
<dbReference type="AlphaFoldDB" id="A0A1G8HGV5"/>
<sequence>MLQPQREEAQPAVLFIPGGGFMSANHDKSIQQRFDIAEAGFVVASMGYRVTPQSSFPSPLEDEKSAIRYLRANAEKFNIDPDRIAVMGSSAGGYLSSFAGVTNGIDTFDTGTHLEESSDVQAVINLYGLSDLTKVGEGKPEEAAALHDSPSAPEAMWVNGPAVFGPGGSIHDNPKAANEANPISYITEDAPPFLVLHGDSDNLVLPSQTEMLHESLINEDIDSTRYVVKGAGHGGIEWVQPKVTNVLINFLKEHLKDKMKK</sequence>
<evidence type="ECO:0000313" key="4">
    <source>
        <dbReference type="Proteomes" id="UP000199017"/>
    </source>
</evidence>
<dbReference type="InterPro" id="IPR029058">
    <property type="entry name" value="AB_hydrolase_fold"/>
</dbReference>
<gene>
    <name evidence="3" type="ORF">SAMN05216352_104251</name>
</gene>
<evidence type="ECO:0000313" key="3">
    <source>
        <dbReference type="EMBL" id="SDI05802.1"/>
    </source>
</evidence>
<dbReference type="Pfam" id="PF20434">
    <property type="entry name" value="BD-FAE"/>
    <property type="match status" value="1"/>
</dbReference>
<dbReference type="GO" id="GO:0016787">
    <property type="term" value="F:hydrolase activity"/>
    <property type="evidence" value="ECO:0007669"/>
    <property type="project" value="UniProtKB-KW"/>
</dbReference>
<dbReference type="Proteomes" id="UP000199017">
    <property type="component" value="Unassembled WGS sequence"/>
</dbReference>
<keyword evidence="4" id="KW-1185">Reference proteome</keyword>
<protein>
    <submittedName>
        <fullName evidence="3">Alpha/beta hydrolase fold</fullName>
    </submittedName>
</protein>
<evidence type="ECO:0000256" key="1">
    <source>
        <dbReference type="ARBA" id="ARBA00022801"/>
    </source>
</evidence>
<dbReference type="PANTHER" id="PTHR48081:SF13">
    <property type="entry name" value="ALPHA_BETA HYDROLASE"/>
    <property type="match status" value="1"/>
</dbReference>
<evidence type="ECO:0000259" key="2">
    <source>
        <dbReference type="Pfam" id="PF20434"/>
    </source>
</evidence>
<reference evidence="3 4" key="1">
    <citation type="submission" date="2016-10" db="EMBL/GenBank/DDBJ databases">
        <authorList>
            <person name="de Groot N.N."/>
        </authorList>
    </citation>
    <scope>NUCLEOTIDE SEQUENCE [LARGE SCALE GENOMIC DNA]</scope>
    <source>
        <strain evidence="4">P4B,CCM 7963,CECT 7998,DSM 25260,IBRC-M 10614,KCTC 13821</strain>
    </source>
</reference>
<feature type="domain" description="BD-FAE-like" evidence="2">
    <location>
        <begin position="3"/>
        <end position="216"/>
    </location>
</feature>
<dbReference type="Gene3D" id="3.40.50.1820">
    <property type="entry name" value="alpha/beta hydrolase"/>
    <property type="match status" value="1"/>
</dbReference>